<dbReference type="Gene3D" id="1.10.150.690">
    <property type="entry name" value="DUF2063"/>
    <property type="match status" value="1"/>
</dbReference>
<dbReference type="InterPro" id="IPR018640">
    <property type="entry name" value="DUF2063"/>
</dbReference>
<protein>
    <submittedName>
        <fullName evidence="2">DNA-binding domain-containing protein</fullName>
    </submittedName>
</protein>
<name>A0A1I3LLD9_9FLAO</name>
<dbReference type="GO" id="GO:0003677">
    <property type="term" value="F:DNA binding"/>
    <property type="evidence" value="ECO:0007669"/>
    <property type="project" value="UniProtKB-KW"/>
</dbReference>
<dbReference type="Pfam" id="PF09836">
    <property type="entry name" value="DUF2063"/>
    <property type="match status" value="1"/>
</dbReference>
<organism evidence="2 3">
    <name type="scientific">Myroides guanonis</name>
    <dbReference type="NCBI Taxonomy" id="1150112"/>
    <lineage>
        <taxon>Bacteria</taxon>
        <taxon>Pseudomonadati</taxon>
        <taxon>Bacteroidota</taxon>
        <taxon>Flavobacteriia</taxon>
        <taxon>Flavobacteriales</taxon>
        <taxon>Flavobacteriaceae</taxon>
        <taxon>Myroides</taxon>
    </lineage>
</organism>
<dbReference type="EMBL" id="FORU01000001">
    <property type="protein sequence ID" value="SFI85541.1"/>
    <property type="molecule type" value="Genomic_DNA"/>
</dbReference>
<keyword evidence="2" id="KW-0238">DNA-binding</keyword>
<evidence type="ECO:0000259" key="1">
    <source>
        <dbReference type="Pfam" id="PF09836"/>
    </source>
</evidence>
<reference evidence="3" key="1">
    <citation type="submission" date="2016-10" db="EMBL/GenBank/DDBJ databases">
        <authorList>
            <person name="Varghese N."/>
            <person name="Submissions S."/>
        </authorList>
    </citation>
    <scope>NUCLEOTIDE SEQUENCE [LARGE SCALE GENOMIC DNA]</scope>
    <source>
        <strain evidence="3">DSM 26542</strain>
    </source>
</reference>
<dbReference type="InterPro" id="IPR044922">
    <property type="entry name" value="DUF2063_N_sf"/>
</dbReference>
<evidence type="ECO:0000313" key="3">
    <source>
        <dbReference type="Proteomes" id="UP000243887"/>
    </source>
</evidence>
<dbReference type="STRING" id="1150112.SAMN04487893_101382"/>
<dbReference type="OrthoDB" id="343356at2"/>
<dbReference type="AlphaFoldDB" id="A0A1I3LLD9"/>
<dbReference type="Proteomes" id="UP000243887">
    <property type="component" value="Unassembled WGS sequence"/>
</dbReference>
<feature type="domain" description="Putative DNA-binding" evidence="1">
    <location>
        <begin position="38"/>
        <end position="114"/>
    </location>
</feature>
<accession>A0A1I3LLD9</accession>
<keyword evidence="3" id="KW-1185">Reference proteome</keyword>
<dbReference type="RefSeq" id="WP_090677742.1">
    <property type="nucleotide sequence ID" value="NZ_FORU01000001.1"/>
</dbReference>
<evidence type="ECO:0000313" key="2">
    <source>
        <dbReference type="EMBL" id="SFI85541.1"/>
    </source>
</evidence>
<proteinExistence type="predicted"/>
<gene>
    <name evidence="2" type="ORF">SAMN04487893_101382</name>
</gene>
<sequence length="262" mass="30907">MKKLNLEKTQLCFQYLMMTGNATTSNIFFKNEESSIDFNNHIKGSSTSDKLERINIYSRGYYQRLIACLKIDYPSLVNFLGEDLFNHFAFNYIKENPSKSYTLYELGDSFHLFLQKTQPTLDNLSNEDIALYLFPLELIKLEKCRKKILTSKGIEDLDLNLKYKTNQDKTMVNPSVELIDLKLDLLHNYYQLINGFDIEETPNLKNCIVLGFRVDYKPQFIYITKREATYIRALKSNTTNHIEYDKDLQMIRKKFINLKVIY</sequence>